<organism evidence="1">
    <name type="scientific">Podoviridae sp. ctsNK10</name>
    <dbReference type="NCBI Taxonomy" id="2826582"/>
    <lineage>
        <taxon>Viruses</taxon>
        <taxon>Duplodnaviria</taxon>
        <taxon>Heunggongvirae</taxon>
        <taxon>Uroviricota</taxon>
        <taxon>Caudoviricetes</taxon>
    </lineage>
</organism>
<name>A0A8S5NKL0_9CAUD</name>
<sequence>MMNYHVNNKCISYGLYNKKQILERAKTIIRYIGR</sequence>
<reference evidence="1" key="1">
    <citation type="journal article" date="2021" name="Proc. Natl. Acad. Sci. U.S.A.">
        <title>A Catalog of Tens of Thousands of Viruses from Human Metagenomes Reveals Hidden Associations with Chronic Diseases.</title>
        <authorList>
            <person name="Tisza M.J."/>
            <person name="Buck C.B."/>
        </authorList>
    </citation>
    <scope>NUCLEOTIDE SEQUENCE</scope>
    <source>
        <strain evidence="1">CtsNK10</strain>
    </source>
</reference>
<dbReference type="EMBL" id="BK015191">
    <property type="protein sequence ID" value="DAD95341.1"/>
    <property type="molecule type" value="Genomic_DNA"/>
</dbReference>
<evidence type="ECO:0000313" key="1">
    <source>
        <dbReference type="EMBL" id="DAD95341.1"/>
    </source>
</evidence>
<proteinExistence type="predicted"/>
<protein>
    <submittedName>
        <fullName evidence="1">Uncharacterized protein</fullName>
    </submittedName>
</protein>
<accession>A0A8S5NKL0</accession>